<sequence>MSSPVLASFHEQLHKCFEILKVNKSIWEGVLVECTSMISSLGNLATQIKALKNVQLANTPLAHFPSLQERLHYKLSLAVDTVLRKLDENMDALQTARNTISQHVSAAFQFYEKNTNTLDIICCVFRSATCPSIADMLEWLQDADRHYRLQLLQRRNFLQMLTPTDLTLMETAPKRWDSLRLPSREERIGDALCQVSFLMEMSSKAQL</sequence>
<dbReference type="InterPro" id="IPR029159">
    <property type="entry name" value="CA109-like"/>
</dbReference>
<reference evidence="1 2" key="1">
    <citation type="journal article" date="2019" name="Mol. Ecol. Resour.">
        <title>Chromosome-level genome assembly of Triplophysa tibetana, a fish adapted to the harsh high-altitude environment of the Tibetan Plateau.</title>
        <authorList>
            <person name="Yang X."/>
            <person name="Liu H."/>
            <person name="Ma Z."/>
            <person name="Zou Y."/>
            <person name="Zou M."/>
            <person name="Mao Y."/>
            <person name="Li X."/>
            <person name="Wang H."/>
            <person name="Chen T."/>
            <person name="Wang W."/>
            <person name="Yang R."/>
        </authorList>
    </citation>
    <scope>NUCLEOTIDE SEQUENCE [LARGE SCALE GENOMIC DNA]</scope>
    <source>
        <strain evidence="1">TTIB1903HZAU</strain>
        <tissue evidence="1">Muscle</tissue>
    </source>
</reference>
<proteinExistence type="predicted"/>
<evidence type="ECO:0000313" key="2">
    <source>
        <dbReference type="Proteomes" id="UP000324632"/>
    </source>
</evidence>
<dbReference type="GO" id="GO:0005634">
    <property type="term" value="C:nucleus"/>
    <property type="evidence" value="ECO:0007669"/>
    <property type="project" value="TreeGrafter"/>
</dbReference>
<accession>A0A5A9NJW3</accession>
<dbReference type="Pfam" id="PF15011">
    <property type="entry name" value="CA109-like"/>
    <property type="match status" value="1"/>
</dbReference>
<name>A0A5A9NJW3_9TELE</name>
<dbReference type="AlphaFoldDB" id="A0A5A9NJW3"/>
<keyword evidence="2" id="KW-1185">Reference proteome</keyword>
<dbReference type="EMBL" id="SOYY01000016">
    <property type="protein sequence ID" value="KAA0710294.1"/>
    <property type="molecule type" value="Genomic_DNA"/>
</dbReference>
<dbReference type="Proteomes" id="UP000324632">
    <property type="component" value="Chromosome 16"/>
</dbReference>
<evidence type="ECO:0000313" key="1">
    <source>
        <dbReference type="EMBL" id="KAA0710294.1"/>
    </source>
</evidence>
<organism evidence="1 2">
    <name type="scientific">Triplophysa tibetana</name>
    <dbReference type="NCBI Taxonomy" id="1572043"/>
    <lineage>
        <taxon>Eukaryota</taxon>
        <taxon>Metazoa</taxon>
        <taxon>Chordata</taxon>
        <taxon>Craniata</taxon>
        <taxon>Vertebrata</taxon>
        <taxon>Euteleostomi</taxon>
        <taxon>Actinopterygii</taxon>
        <taxon>Neopterygii</taxon>
        <taxon>Teleostei</taxon>
        <taxon>Ostariophysi</taxon>
        <taxon>Cypriniformes</taxon>
        <taxon>Nemacheilidae</taxon>
        <taxon>Triplophysa</taxon>
    </lineage>
</organism>
<dbReference type="PANTHER" id="PTHR16234">
    <property type="entry name" value="SIMILAR TO HYPOTHETICAL PROTEIN FLJ20508"/>
    <property type="match status" value="1"/>
</dbReference>
<comment type="caution">
    <text evidence="1">The sequence shown here is derived from an EMBL/GenBank/DDBJ whole genome shotgun (WGS) entry which is preliminary data.</text>
</comment>
<dbReference type="GO" id="GO:0005737">
    <property type="term" value="C:cytoplasm"/>
    <property type="evidence" value="ECO:0007669"/>
    <property type="project" value="TreeGrafter"/>
</dbReference>
<protein>
    <submittedName>
        <fullName evidence="1">Uncharacterized protein</fullName>
    </submittedName>
</protein>
<gene>
    <name evidence="1" type="ORF">E1301_Tti018781</name>
</gene>
<dbReference type="PANTHER" id="PTHR16234:SF5">
    <property type="entry name" value="AFG2-INTERACTING RIBOSOME MATURATION FACTOR"/>
    <property type="match status" value="1"/>
</dbReference>